<gene>
    <name evidence="1" type="ORF">POCTA_138.1.T2610002</name>
</gene>
<dbReference type="GO" id="GO:0008270">
    <property type="term" value="F:zinc ion binding"/>
    <property type="evidence" value="ECO:0007669"/>
    <property type="project" value="TreeGrafter"/>
</dbReference>
<dbReference type="Proteomes" id="UP000683925">
    <property type="component" value="Unassembled WGS sequence"/>
</dbReference>
<dbReference type="EMBL" id="CAJJDP010000265">
    <property type="protein sequence ID" value="CAD8215460.1"/>
    <property type="molecule type" value="Genomic_DNA"/>
</dbReference>
<keyword evidence="2" id="KW-1185">Reference proteome</keyword>
<dbReference type="PANTHER" id="PTHR12621:SF7">
    <property type="entry name" value="CYSTEINE AND HISTIDINE-RICH DOMAIN-CONTAINING PROTEIN 1"/>
    <property type="match status" value="1"/>
</dbReference>
<evidence type="ECO:0000313" key="2">
    <source>
        <dbReference type="Proteomes" id="UP000683925"/>
    </source>
</evidence>
<name>A0A8S1YNB3_PAROT</name>
<sequence>MNYQIAPTISSKQQTLGYSEFQLQNQTIQISLQDFQGDFDPFQKVNNIITPLLFTYKDKTIYDEPIPLFNSKEYPYLIKLNNASLILNTLDHQDKYQQEQKQYLIVLARCSDVFAVDGSNCADEYTIHTYLSKYHGFLFLNIRLKLEYFNKLYYTSFDVNLPQYSQILLKQQETIIDSGIVFNNYECFQFLNNYEFITQAIDKYFSQKQLTLILLELTISQLKRKQLIQNQVQYWLKQVQLCNQYSY</sequence>
<reference evidence="1" key="1">
    <citation type="submission" date="2021-01" db="EMBL/GenBank/DDBJ databases">
        <authorList>
            <consortium name="Genoscope - CEA"/>
            <person name="William W."/>
        </authorList>
    </citation>
    <scope>NUCLEOTIDE SEQUENCE</scope>
</reference>
<dbReference type="PANTHER" id="PTHR12621">
    <property type="entry name" value="CYSTEINE AND HISTIDINE-RICH DOMAIN CHORD -CONTAINING PROTEIN"/>
    <property type="match status" value="1"/>
</dbReference>
<evidence type="ECO:0000313" key="1">
    <source>
        <dbReference type="EMBL" id="CAD8215460.1"/>
    </source>
</evidence>
<dbReference type="AlphaFoldDB" id="A0A8S1YNB3"/>
<dbReference type="OrthoDB" id="10426897at2759"/>
<comment type="caution">
    <text evidence="1">The sequence shown here is derived from an EMBL/GenBank/DDBJ whole genome shotgun (WGS) entry which is preliminary data.</text>
</comment>
<accession>A0A8S1YNB3</accession>
<organism evidence="1 2">
    <name type="scientific">Paramecium octaurelia</name>
    <dbReference type="NCBI Taxonomy" id="43137"/>
    <lineage>
        <taxon>Eukaryota</taxon>
        <taxon>Sar</taxon>
        <taxon>Alveolata</taxon>
        <taxon>Ciliophora</taxon>
        <taxon>Intramacronucleata</taxon>
        <taxon>Oligohymenophorea</taxon>
        <taxon>Peniculida</taxon>
        <taxon>Parameciidae</taxon>
        <taxon>Paramecium</taxon>
    </lineage>
</organism>
<protein>
    <submittedName>
        <fullName evidence="1">Uncharacterized protein</fullName>
    </submittedName>
</protein>
<proteinExistence type="predicted"/>
<dbReference type="OMA" id="FNSKEYP"/>